<reference evidence="1 2" key="1">
    <citation type="journal article" date="2012" name="Genome Biol.">
        <title>Genome and low-iron response of an oceanic diatom adapted to chronic iron limitation.</title>
        <authorList>
            <person name="Lommer M."/>
            <person name="Specht M."/>
            <person name="Roy A.S."/>
            <person name="Kraemer L."/>
            <person name="Andreson R."/>
            <person name="Gutowska M.A."/>
            <person name="Wolf J."/>
            <person name="Bergner S.V."/>
            <person name="Schilhabel M.B."/>
            <person name="Klostermeier U.C."/>
            <person name="Beiko R.G."/>
            <person name="Rosenstiel P."/>
            <person name="Hippler M."/>
            <person name="Laroche J."/>
        </authorList>
    </citation>
    <scope>NUCLEOTIDE SEQUENCE [LARGE SCALE GENOMIC DNA]</scope>
    <source>
        <strain evidence="1 2">CCMP1005</strain>
    </source>
</reference>
<evidence type="ECO:0000313" key="2">
    <source>
        <dbReference type="Proteomes" id="UP000266841"/>
    </source>
</evidence>
<dbReference type="AlphaFoldDB" id="K0TKD5"/>
<gene>
    <name evidence="1" type="ORF">THAOC_03800</name>
</gene>
<protein>
    <submittedName>
        <fullName evidence="1">Uncharacterized protein</fullName>
    </submittedName>
</protein>
<name>K0TKD5_THAOC</name>
<dbReference type="EMBL" id="AGNL01003594">
    <property type="protein sequence ID" value="EJK74516.1"/>
    <property type="molecule type" value="Genomic_DNA"/>
</dbReference>
<evidence type="ECO:0000313" key="1">
    <source>
        <dbReference type="EMBL" id="EJK74516.1"/>
    </source>
</evidence>
<organism evidence="1 2">
    <name type="scientific">Thalassiosira oceanica</name>
    <name type="common">Marine diatom</name>
    <dbReference type="NCBI Taxonomy" id="159749"/>
    <lineage>
        <taxon>Eukaryota</taxon>
        <taxon>Sar</taxon>
        <taxon>Stramenopiles</taxon>
        <taxon>Ochrophyta</taxon>
        <taxon>Bacillariophyta</taxon>
        <taxon>Coscinodiscophyceae</taxon>
        <taxon>Thalassiosirophycidae</taxon>
        <taxon>Thalassiosirales</taxon>
        <taxon>Thalassiosiraceae</taxon>
        <taxon>Thalassiosira</taxon>
    </lineage>
</organism>
<accession>K0TKD5</accession>
<proteinExistence type="predicted"/>
<sequence>MSGRQLVESMHQPIGLGADDDAASTDWSRCVRCCQFPSHIVVHIVDGSAGKAPVFDLAAFRGRSGPALAIETPEQALPMYHMGTAITPDHPPRPLGARHRLFPSDLVGLRSLAFA</sequence>
<dbReference type="Proteomes" id="UP000266841">
    <property type="component" value="Unassembled WGS sequence"/>
</dbReference>
<keyword evidence="2" id="KW-1185">Reference proteome</keyword>
<comment type="caution">
    <text evidence="1">The sequence shown here is derived from an EMBL/GenBank/DDBJ whole genome shotgun (WGS) entry which is preliminary data.</text>
</comment>